<gene>
    <name evidence="3" type="ORF">Slati_2213400</name>
</gene>
<sequence length="378" mass="42363">MSPYLFVLIMDVLTLLLRQIIDQDGGFFYHWKCEEMQLCQLGFTDDLLLFSKADTSSVHIFKRALAVFADLSGLRANLHKSHLILSHSAGPLRDTLLAILDFQEGHLPLWVQLIKSVLSALQVYWAMAFILPNHVIKGIEQRLRKFLWKGNTDVGYAKVSWQQLTAPPFGWIGFSIIGFGIAQFGRSVIGLDHGVAEIGPLILQFPLGPQHTSIPDSALLCTVIMGGDWNWPPITNMESIGITHSLPPIHGGNDRIQWMGPRVSFSSAAVYDVFCPPGPKDALPETHEYLFFACSFAADCLREIRGMVSFHCLTLLGQWSFSGPRLDGGKSTSSTLHLKRYWLHWFIIYGKNGIDVSSNTLRYRLLILLGLLFLRLGI</sequence>
<evidence type="ECO:0000259" key="2">
    <source>
        <dbReference type="PROSITE" id="PS50878"/>
    </source>
</evidence>
<organism evidence="3">
    <name type="scientific">Sesamum latifolium</name>
    <dbReference type="NCBI Taxonomy" id="2727402"/>
    <lineage>
        <taxon>Eukaryota</taxon>
        <taxon>Viridiplantae</taxon>
        <taxon>Streptophyta</taxon>
        <taxon>Embryophyta</taxon>
        <taxon>Tracheophyta</taxon>
        <taxon>Spermatophyta</taxon>
        <taxon>Magnoliopsida</taxon>
        <taxon>eudicotyledons</taxon>
        <taxon>Gunneridae</taxon>
        <taxon>Pentapetalae</taxon>
        <taxon>asterids</taxon>
        <taxon>lamiids</taxon>
        <taxon>Lamiales</taxon>
        <taxon>Pedaliaceae</taxon>
        <taxon>Sesamum</taxon>
    </lineage>
</organism>
<reference evidence="3" key="2">
    <citation type="journal article" date="2024" name="Plant">
        <title>Genomic evolution and insights into agronomic trait innovations of Sesamum species.</title>
        <authorList>
            <person name="Miao H."/>
            <person name="Wang L."/>
            <person name="Qu L."/>
            <person name="Liu H."/>
            <person name="Sun Y."/>
            <person name="Le M."/>
            <person name="Wang Q."/>
            <person name="Wei S."/>
            <person name="Zheng Y."/>
            <person name="Lin W."/>
            <person name="Duan Y."/>
            <person name="Cao H."/>
            <person name="Xiong S."/>
            <person name="Wang X."/>
            <person name="Wei L."/>
            <person name="Li C."/>
            <person name="Ma Q."/>
            <person name="Ju M."/>
            <person name="Zhao R."/>
            <person name="Li G."/>
            <person name="Mu C."/>
            <person name="Tian Q."/>
            <person name="Mei H."/>
            <person name="Zhang T."/>
            <person name="Gao T."/>
            <person name="Zhang H."/>
        </authorList>
    </citation>
    <scope>NUCLEOTIDE SEQUENCE</scope>
    <source>
        <strain evidence="3">KEN1</strain>
    </source>
</reference>
<dbReference type="EMBL" id="JACGWN010000007">
    <property type="protein sequence ID" value="KAL0444907.1"/>
    <property type="molecule type" value="Genomic_DNA"/>
</dbReference>
<feature type="chain" id="PRO_5044002643" description="Reverse transcriptase domain-containing protein" evidence="1">
    <location>
        <begin position="19"/>
        <end position="378"/>
    </location>
</feature>
<dbReference type="PANTHER" id="PTHR33116">
    <property type="entry name" value="REVERSE TRANSCRIPTASE ZINC-BINDING DOMAIN-CONTAINING PROTEIN-RELATED-RELATED"/>
    <property type="match status" value="1"/>
</dbReference>
<evidence type="ECO:0000313" key="3">
    <source>
        <dbReference type="EMBL" id="KAL0444907.1"/>
    </source>
</evidence>
<name>A0AAW2WT56_9LAMI</name>
<proteinExistence type="predicted"/>
<feature type="signal peptide" evidence="1">
    <location>
        <begin position="1"/>
        <end position="18"/>
    </location>
</feature>
<keyword evidence="1" id="KW-0732">Signal</keyword>
<dbReference type="PANTHER" id="PTHR33116:SF76">
    <property type="entry name" value="DUF4283 DOMAIN-CONTAINING PROTEIN"/>
    <property type="match status" value="1"/>
</dbReference>
<reference evidence="3" key="1">
    <citation type="submission" date="2020-06" db="EMBL/GenBank/DDBJ databases">
        <authorList>
            <person name="Li T."/>
            <person name="Hu X."/>
            <person name="Zhang T."/>
            <person name="Song X."/>
            <person name="Zhang H."/>
            <person name="Dai N."/>
            <person name="Sheng W."/>
            <person name="Hou X."/>
            <person name="Wei L."/>
        </authorList>
    </citation>
    <scope>NUCLEOTIDE SEQUENCE</scope>
    <source>
        <strain evidence="3">KEN1</strain>
        <tissue evidence="3">Leaf</tissue>
    </source>
</reference>
<dbReference type="AlphaFoldDB" id="A0AAW2WT56"/>
<dbReference type="InterPro" id="IPR000477">
    <property type="entry name" value="RT_dom"/>
</dbReference>
<feature type="domain" description="Reverse transcriptase" evidence="2">
    <location>
        <begin position="1"/>
        <end position="176"/>
    </location>
</feature>
<evidence type="ECO:0000256" key="1">
    <source>
        <dbReference type="SAM" id="SignalP"/>
    </source>
</evidence>
<accession>A0AAW2WT56</accession>
<protein>
    <recommendedName>
        <fullName evidence="2">Reverse transcriptase domain-containing protein</fullName>
    </recommendedName>
</protein>
<comment type="caution">
    <text evidence="3">The sequence shown here is derived from an EMBL/GenBank/DDBJ whole genome shotgun (WGS) entry which is preliminary data.</text>
</comment>
<dbReference type="PROSITE" id="PS50878">
    <property type="entry name" value="RT_POL"/>
    <property type="match status" value="1"/>
</dbReference>